<dbReference type="Proteomes" id="UP000654108">
    <property type="component" value="Unassembled WGS sequence"/>
</dbReference>
<dbReference type="AlphaFoldDB" id="A0A927FSK8"/>
<evidence type="ECO:0000313" key="1">
    <source>
        <dbReference type="EMBL" id="MBD8063983.1"/>
    </source>
</evidence>
<organism evidence="1 2">
    <name type="scientific">Devosia oryzisoli</name>
    <dbReference type="NCBI Taxonomy" id="2774138"/>
    <lineage>
        <taxon>Bacteria</taxon>
        <taxon>Pseudomonadati</taxon>
        <taxon>Pseudomonadota</taxon>
        <taxon>Alphaproteobacteria</taxon>
        <taxon>Hyphomicrobiales</taxon>
        <taxon>Devosiaceae</taxon>
        <taxon>Devosia</taxon>
    </lineage>
</organism>
<dbReference type="RefSeq" id="WP_191772107.1">
    <property type="nucleotide sequence ID" value="NZ_JACYFU010000001.1"/>
</dbReference>
<reference evidence="1" key="1">
    <citation type="submission" date="2020-09" db="EMBL/GenBank/DDBJ databases">
        <title>Genome seq and assembly of Devosia sp.</title>
        <authorList>
            <person name="Chhetri G."/>
        </authorList>
    </citation>
    <scope>NUCLEOTIDE SEQUENCE</scope>
    <source>
        <strain evidence="1">PTR5</strain>
    </source>
</reference>
<evidence type="ECO:0000313" key="2">
    <source>
        <dbReference type="Proteomes" id="UP000654108"/>
    </source>
</evidence>
<gene>
    <name evidence="1" type="ORF">IC608_00650</name>
</gene>
<dbReference type="EMBL" id="JACYFU010000001">
    <property type="protein sequence ID" value="MBD8063983.1"/>
    <property type="molecule type" value="Genomic_DNA"/>
</dbReference>
<sequence>MIDPDLPQLPPLGPKASNAYQRFARDLRAFTQALGQARPAGPVHGETLLALNGLILMANRLFRRHPEIPRFFPVGIGQPMALVDLGIVIARLNAAAARFEEIHPHLRPGARRF</sequence>
<protein>
    <submittedName>
        <fullName evidence="1">Uncharacterized protein</fullName>
    </submittedName>
</protein>
<keyword evidence="2" id="KW-1185">Reference proteome</keyword>
<comment type="caution">
    <text evidence="1">The sequence shown here is derived from an EMBL/GenBank/DDBJ whole genome shotgun (WGS) entry which is preliminary data.</text>
</comment>
<proteinExistence type="predicted"/>
<name>A0A927FSK8_9HYPH</name>
<accession>A0A927FSK8</accession>